<keyword evidence="2" id="KW-0808">Transferase</keyword>
<feature type="domain" description="MYND-type" evidence="12">
    <location>
        <begin position="230"/>
        <end position="269"/>
    </location>
</feature>
<dbReference type="EMBL" id="OV651813">
    <property type="protein sequence ID" value="CAH1099964.1"/>
    <property type="molecule type" value="Genomic_DNA"/>
</dbReference>
<dbReference type="OrthoDB" id="7770870at2759"/>
<evidence type="ECO:0000256" key="10">
    <source>
        <dbReference type="PROSITE-ProRule" id="PRU00134"/>
    </source>
</evidence>
<evidence type="ECO:0000256" key="2">
    <source>
        <dbReference type="ARBA" id="ARBA00022679"/>
    </source>
</evidence>
<dbReference type="InterPro" id="IPR046341">
    <property type="entry name" value="SET_dom_sf"/>
</dbReference>
<evidence type="ECO:0000313" key="13">
    <source>
        <dbReference type="EMBL" id="CAH1099964.1"/>
    </source>
</evidence>
<dbReference type="GO" id="GO:0005737">
    <property type="term" value="C:cytoplasm"/>
    <property type="evidence" value="ECO:0007669"/>
    <property type="project" value="TreeGrafter"/>
</dbReference>
<dbReference type="InterPro" id="IPR044421">
    <property type="entry name" value="SMYD4_SET"/>
</dbReference>
<dbReference type="GO" id="GO:0042826">
    <property type="term" value="F:histone deacetylase binding"/>
    <property type="evidence" value="ECO:0007669"/>
    <property type="project" value="TreeGrafter"/>
</dbReference>
<dbReference type="PROSITE" id="PS50865">
    <property type="entry name" value="ZF_MYND_2"/>
    <property type="match status" value="1"/>
</dbReference>
<accession>A0A9P0G2Z6</accession>
<dbReference type="PROSITE" id="PS50280">
    <property type="entry name" value="SET"/>
    <property type="match status" value="1"/>
</dbReference>
<dbReference type="AlphaFoldDB" id="A0A9P0G2Z6"/>
<proteinExistence type="predicted"/>
<keyword evidence="1" id="KW-0489">Methyltransferase</keyword>
<dbReference type="Gene3D" id="1.10.220.160">
    <property type="match status" value="1"/>
</dbReference>
<dbReference type="Gene3D" id="2.170.270.10">
    <property type="entry name" value="SET domain"/>
    <property type="match status" value="1"/>
</dbReference>
<feature type="domain" description="SET" evidence="11">
    <location>
        <begin position="185"/>
        <end position="441"/>
    </location>
</feature>
<dbReference type="GO" id="GO:0032259">
    <property type="term" value="P:methylation"/>
    <property type="evidence" value="ECO:0007669"/>
    <property type="project" value="UniProtKB-KW"/>
</dbReference>
<dbReference type="PANTHER" id="PTHR46165:SF6">
    <property type="entry name" value="SET AND MYND DOMAIN-CONTAINING PROTEIN 4-LIKE PROTEIN"/>
    <property type="match status" value="1"/>
</dbReference>
<dbReference type="GO" id="GO:0005634">
    <property type="term" value="C:nucleus"/>
    <property type="evidence" value="ECO:0007669"/>
    <property type="project" value="TreeGrafter"/>
</dbReference>
<sequence length="552" mass="64527">MCGIEAGKSLETYTQLLFEEADLHLKENEFKNLSDFSDRVDLVYNCITKLNTFKTEVAKHQDRKSNRESEMIRKQGNDLFLRQGNYLVALEYYTKSIAYAESGSTNLALAYANRSACLYERRYYKQCLEDIDRALSLDYPEKSKQKLLKRKASVETQKSKQKQVSYYNSPPVIKSKNPLIDCAEDSIEIQYNKKYGRHVIASRDIKIGEVLSAENSVCHVVHPESKYIHCHECLELCYNLIPCESCCSSLYCSEECRSKCYEGYHKYECQFHKILLSPLMVFIKLALIGMNDLKKIEADCPDNIHLFNSFKEIIKLEMNEENWNYINLCIPAIAASIAYYTLKENQEFTSKYDTDEDDCNIKKLLYKAYMINTFFPFNIKKIRYTPNYIESKRVGTALYAFTSFYNHSCVPNCEFFYYGSLIVTRAQAPIKKGEQVTISYGSYFYRTPKATRQEILKKTYFFNCDCKACTHNWPTIMDLPIGKDLSLWFILKVSQNIFDGTESNQKLQDELLTESKRLYYELEEDQPCQNLLRVQHMITEIYAYQASRDVEF</sequence>
<evidence type="ECO:0000256" key="5">
    <source>
        <dbReference type="ARBA" id="ARBA00022771"/>
    </source>
</evidence>
<evidence type="ECO:0000313" key="14">
    <source>
        <dbReference type="Proteomes" id="UP001153636"/>
    </source>
</evidence>
<evidence type="ECO:0000259" key="11">
    <source>
        <dbReference type="PROSITE" id="PS50280"/>
    </source>
</evidence>
<keyword evidence="5 10" id="KW-0863">Zinc-finger</keyword>
<dbReference type="InterPro" id="IPR011990">
    <property type="entry name" value="TPR-like_helical_dom_sf"/>
</dbReference>
<evidence type="ECO:0000256" key="9">
    <source>
        <dbReference type="ARBA" id="ARBA00093680"/>
    </source>
</evidence>
<keyword evidence="4" id="KW-0479">Metal-binding</keyword>
<keyword evidence="6" id="KW-0862">Zinc</keyword>
<dbReference type="SUPFAM" id="SSF82199">
    <property type="entry name" value="SET domain"/>
    <property type="match status" value="1"/>
</dbReference>
<evidence type="ECO:0000256" key="6">
    <source>
        <dbReference type="ARBA" id="ARBA00022833"/>
    </source>
</evidence>
<dbReference type="InterPro" id="IPR052097">
    <property type="entry name" value="SET-MYND_domain_protein"/>
</dbReference>
<evidence type="ECO:0000256" key="1">
    <source>
        <dbReference type="ARBA" id="ARBA00022603"/>
    </source>
</evidence>
<keyword evidence="14" id="KW-1185">Reference proteome</keyword>
<organism evidence="13 14">
    <name type="scientific">Psylliodes chrysocephalus</name>
    <dbReference type="NCBI Taxonomy" id="3402493"/>
    <lineage>
        <taxon>Eukaryota</taxon>
        <taxon>Metazoa</taxon>
        <taxon>Ecdysozoa</taxon>
        <taxon>Arthropoda</taxon>
        <taxon>Hexapoda</taxon>
        <taxon>Insecta</taxon>
        <taxon>Pterygota</taxon>
        <taxon>Neoptera</taxon>
        <taxon>Endopterygota</taxon>
        <taxon>Coleoptera</taxon>
        <taxon>Polyphaga</taxon>
        <taxon>Cucujiformia</taxon>
        <taxon>Chrysomeloidea</taxon>
        <taxon>Chrysomelidae</taxon>
        <taxon>Galerucinae</taxon>
        <taxon>Alticini</taxon>
        <taxon>Psylliodes</taxon>
    </lineage>
</organism>
<dbReference type="GO" id="GO:0008270">
    <property type="term" value="F:zinc ion binding"/>
    <property type="evidence" value="ECO:0007669"/>
    <property type="project" value="UniProtKB-KW"/>
</dbReference>
<dbReference type="InterPro" id="IPR002893">
    <property type="entry name" value="Znf_MYND"/>
</dbReference>
<evidence type="ECO:0000259" key="12">
    <source>
        <dbReference type="PROSITE" id="PS50865"/>
    </source>
</evidence>
<name>A0A9P0G2Z6_9CUCU</name>
<keyword evidence="3" id="KW-0949">S-adenosyl-L-methionine</keyword>
<comment type="function">
    <text evidence="7">Protein-lysine N-methyltransferase. Monomethylates PRMT5, modulating its transcriptional activity. May also act as a histone methyltransferase. Plays a critical role in cardiac development. Acts as a key epigenetic regulator of gene expression during cardiac development via its dual activities as a methyltransferase and negative regulator of HDAC1.</text>
</comment>
<evidence type="ECO:0000256" key="4">
    <source>
        <dbReference type="ARBA" id="ARBA00022723"/>
    </source>
</evidence>
<reference evidence="13" key="1">
    <citation type="submission" date="2022-01" db="EMBL/GenBank/DDBJ databases">
        <authorList>
            <person name="King R."/>
        </authorList>
    </citation>
    <scope>NUCLEOTIDE SEQUENCE</scope>
</reference>
<evidence type="ECO:0000256" key="8">
    <source>
        <dbReference type="ARBA" id="ARBA00093635"/>
    </source>
</evidence>
<dbReference type="GO" id="GO:0008276">
    <property type="term" value="F:protein methyltransferase activity"/>
    <property type="evidence" value="ECO:0007669"/>
    <property type="project" value="UniProtKB-ARBA"/>
</dbReference>
<dbReference type="PANTHER" id="PTHR46165">
    <property type="entry name" value="SET AND MYND DOMAIN-CONTAINING PROTEIN 4"/>
    <property type="match status" value="1"/>
</dbReference>
<evidence type="ECO:0000256" key="7">
    <source>
        <dbReference type="ARBA" id="ARBA00093423"/>
    </source>
</evidence>
<dbReference type="InterPro" id="IPR001214">
    <property type="entry name" value="SET_dom"/>
</dbReference>
<gene>
    <name evidence="13" type="ORF">PSYICH_LOCUS704</name>
</gene>
<dbReference type="SUPFAM" id="SSF48452">
    <property type="entry name" value="TPR-like"/>
    <property type="match status" value="1"/>
</dbReference>
<dbReference type="CDD" id="cd10536">
    <property type="entry name" value="SET_SMYD4"/>
    <property type="match status" value="1"/>
</dbReference>
<dbReference type="Gene3D" id="6.10.140.2220">
    <property type="match status" value="1"/>
</dbReference>
<dbReference type="GO" id="GO:0008757">
    <property type="term" value="F:S-adenosylmethionine-dependent methyltransferase activity"/>
    <property type="evidence" value="ECO:0007669"/>
    <property type="project" value="UniProtKB-ARBA"/>
</dbReference>
<dbReference type="Gene3D" id="1.25.40.10">
    <property type="entry name" value="Tetratricopeptide repeat domain"/>
    <property type="match status" value="1"/>
</dbReference>
<dbReference type="Proteomes" id="UP001153636">
    <property type="component" value="Chromosome 1"/>
</dbReference>
<protein>
    <recommendedName>
        <fullName evidence="8">Protein-lysine N-methyltransferase SMYD4</fullName>
    </recommendedName>
    <alternativeName>
        <fullName evidence="9">SET and MYND domain-containing protein 4</fullName>
    </alternativeName>
</protein>
<evidence type="ECO:0000256" key="3">
    <source>
        <dbReference type="ARBA" id="ARBA00022691"/>
    </source>
</evidence>
<dbReference type="Pfam" id="PF00856">
    <property type="entry name" value="SET"/>
    <property type="match status" value="1"/>
</dbReference>
<dbReference type="GO" id="GO:0008170">
    <property type="term" value="F:N-methyltransferase activity"/>
    <property type="evidence" value="ECO:0007669"/>
    <property type="project" value="UniProtKB-ARBA"/>
</dbReference>